<dbReference type="InterPro" id="IPR021886">
    <property type="entry name" value="MgsA_C"/>
</dbReference>
<dbReference type="PANTHER" id="PTHR13779">
    <property type="entry name" value="WERNER HELICASE-INTERACTING PROTEIN 1 FAMILY MEMBER"/>
    <property type="match status" value="1"/>
</dbReference>
<dbReference type="InterPro" id="IPR003593">
    <property type="entry name" value="AAA+_ATPase"/>
</dbReference>
<dbReference type="Pfam" id="PF00004">
    <property type="entry name" value="AAA"/>
    <property type="match status" value="1"/>
</dbReference>
<feature type="compositionally biased region" description="Polar residues" evidence="5">
    <location>
        <begin position="60"/>
        <end position="71"/>
    </location>
</feature>
<dbReference type="Gene3D" id="1.10.8.60">
    <property type="match status" value="1"/>
</dbReference>
<dbReference type="SUPFAM" id="SSF48019">
    <property type="entry name" value="post-AAA+ oligomerization domain-like"/>
    <property type="match status" value="1"/>
</dbReference>
<dbReference type="Gene3D" id="3.40.50.300">
    <property type="entry name" value="P-loop containing nucleotide triphosphate hydrolases"/>
    <property type="match status" value="1"/>
</dbReference>
<dbReference type="Pfam" id="PF16193">
    <property type="entry name" value="AAA_assoc_2"/>
    <property type="match status" value="1"/>
</dbReference>
<dbReference type="GO" id="GO:0008047">
    <property type="term" value="F:enzyme activator activity"/>
    <property type="evidence" value="ECO:0007669"/>
    <property type="project" value="TreeGrafter"/>
</dbReference>
<evidence type="ECO:0000256" key="1">
    <source>
        <dbReference type="ARBA" id="ARBA00008959"/>
    </source>
</evidence>
<dbReference type="GO" id="GO:0006261">
    <property type="term" value="P:DNA-templated DNA replication"/>
    <property type="evidence" value="ECO:0007669"/>
    <property type="project" value="TreeGrafter"/>
</dbReference>
<dbReference type="SMART" id="SM00382">
    <property type="entry name" value="AAA"/>
    <property type="match status" value="1"/>
</dbReference>
<keyword evidence="4" id="KW-0067">ATP-binding</keyword>
<comment type="caution">
    <text evidence="7">The sequence shown here is derived from an EMBL/GenBank/DDBJ whole genome shotgun (WGS) entry which is preliminary data.</text>
</comment>
<feature type="domain" description="AAA+ ATPase" evidence="6">
    <location>
        <begin position="143"/>
        <end position="264"/>
    </location>
</feature>
<dbReference type="GO" id="GO:0005524">
    <property type="term" value="F:ATP binding"/>
    <property type="evidence" value="ECO:0007669"/>
    <property type="project" value="UniProtKB-KW"/>
</dbReference>
<dbReference type="GO" id="GO:0017116">
    <property type="term" value="F:single-stranded DNA helicase activity"/>
    <property type="evidence" value="ECO:0007669"/>
    <property type="project" value="TreeGrafter"/>
</dbReference>
<dbReference type="GO" id="GO:0003677">
    <property type="term" value="F:DNA binding"/>
    <property type="evidence" value="ECO:0007669"/>
    <property type="project" value="InterPro"/>
</dbReference>
<dbReference type="GO" id="GO:0016887">
    <property type="term" value="F:ATP hydrolysis activity"/>
    <property type="evidence" value="ECO:0007669"/>
    <property type="project" value="InterPro"/>
</dbReference>
<keyword evidence="3" id="KW-0547">Nucleotide-binding</keyword>
<dbReference type="AlphaFoldDB" id="A0A2A4J5J3"/>
<feature type="region of interest" description="Disordered" evidence="5">
    <location>
        <begin position="48"/>
        <end position="104"/>
    </location>
</feature>
<proteinExistence type="inferred from homology"/>
<evidence type="ECO:0000256" key="3">
    <source>
        <dbReference type="ARBA" id="ARBA00022741"/>
    </source>
</evidence>
<dbReference type="STRING" id="7102.A0A2A4J5J3"/>
<organism evidence="7">
    <name type="scientific">Heliothis virescens</name>
    <name type="common">Tobacco budworm moth</name>
    <dbReference type="NCBI Taxonomy" id="7102"/>
    <lineage>
        <taxon>Eukaryota</taxon>
        <taxon>Metazoa</taxon>
        <taxon>Ecdysozoa</taxon>
        <taxon>Arthropoda</taxon>
        <taxon>Hexapoda</taxon>
        <taxon>Insecta</taxon>
        <taxon>Pterygota</taxon>
        <taxon>Neoptera</taxon>
        <taxon>Endopterygota</taxon>
        <taxon>Lepidoptera</taxon>
        <taxon>Glossata</taxon>
        <taxon>Ditrysia</taxon>
        <taxon>Noctuoidea</taxon>
        <taxon>Noctuidae</taxon>
        <taxon>Heliothinae</taxon>
        <taxon>Heliothis</taxon>
    </lineage>
</organism>
<name>A0A2A4J5J3_HELVI</name>
<dbReference type="GO" id="GO:0005634">
    <property type="term" value="C:nucleus"/>
    <property type="evidence" value="ECO:0007669"/>
    <property type="project" value="TreeGrafter"/>
</dbReference>
<gene>
    <name evidence="7" type="ORF">B5V51_7234</name>
</gene>
<dbReference type="Gene3D" id="1.10.3710.10">
    <property type="entry name" value="DNA polymerase III clamp loader subunits, C-terminal domain"/>
    <property type="match status" value="1"/>
</dbReference>
<dbReference type="FunFam" id="3.40.50.300:FF:000137">
    <property type="entry name" value="Replication-associated recombination protein A"/>
    <property type="match status" value="1"/>
</dbReference>
<dbReference type="InterPro" id="IPR051314">
    <property type="entry name" value="AAA_ATPase_RarA/MGS1/WRNIP1"/>
</dbReference>
<comment type="similarity">
    <text evidence="1">Belongs to the AAA ATPase family. RarA/MGS1/WRNIP1 subfamily.</text>
</comment>
<dbReference type="FunFam" id="1.20.272.10:FF:000001">
    <property type="entry name" value="Putative AAA family ATPase"/>
    <property type="match status" value="1"/>
</dbReference>
<reference evidence="7" key="1">
    <citation type="submission" date="2017-09" db="EMBL/GenBank/DDBJ databases">
        <title>Contemporary evolution of a Lepidopteran species, Heliothis virescens, in response to modern agricultural practices.</title>
        <authorList>
            <person name="Fritz M.L."/>
            <person name="Deyonke A.M."/>
            <person name="Papanicolaou A."/>
            <person name="Micinski S."/>
            <person name="Westbrook J."/>
            <person name="Gould F."/>
        </authorList>
    </citation>
    <scope>NUCLEOTIDE SEQUENCE [LARGE SCALE GENOMIC DNA]</scope>
    <source>
        <strain evidence="7">HvINT-</strain>
        <tissue evidence="7">Whole body</tissue>
    </source>
</reference>
<evidence type="ECO:0000256" key="2">
    <source>
        <dbReference type="ARBA" id="ARBA00022705"/>
    </source>
</evidence>
<dbReference type="EMBL" id="NWSH01003201">
    <property type="protein sequence ID" value="PCG66794.1"/>
    <property type="molecule type" value="Genomic_DNA"/>
</dbReference>
<dbReference type="Gene3D" id="1.20.272.10">
    <property type="match status" value="1"/>
</dbReference>
<dbReference type="PANTHER" id="PTHR13779:SF7">
    <property type="entry name" value="ATPASE WRNIP1"/>
    <property type="match status" value="1"/>
</dbReference>
<evidence type="ECO:0000313" key="7">
    <source>
        <dbReference type="EMBL" id="PCG66794.1"/>
    </source>
</evidence>
<dbReference type="Pfam" id="PF12002">
    <property type="entry name" value="MgsA_C"/>
    <property type="match status" value="1"/>
</dbReference>
<accession>A0A2A4J5J3</accession>
<keyword evidence="2" id="KW-0235">DNA replication</keyword>
<dbReference type="InterPro" id="IPR027417">
    <property type="entry name" value="P-loop_NTPase"/>
</dbReference>
<sequence>MATVKLNDNNLKDVTISCPICNKLFEKSVIEEHANKCLFLNTTQDNGQAVKQNKVEPSNGKRSSSHFNHTSLNEKRARISTSPSSSKIGGQITSETNIRNQQKGVKSIPLAERMRPLHLEDIIGQVQAFGPGSMLRSSIEKKIIPNMILWGPPGCGKTSLANVISNICKEHNNMRFVKLSATMAGINDVKEVVKVAKNEAQFKRQTVLFMDEIHRFNKLQQDTFLPHVENGTIILIGATTENPSFSLNNALLSRCRVVVMEKLSTDDVLVILKQALKKSGKVVIGKVTKKFDSTPQHDLPECIVEEESLKWLAEVCDGDARVALGALELALAARAPDAELVTTAPTIISLEDIKDGIKRSHMVYDRKGEEHYNIVSAIHKSIRASDDNAALYWTTRALHGGEDPLYIARRLVRAACEDIGLADQNAFVEAVACLQGCQHIGMPECDVLLAQCAVRLARAPKSREVYCAMKRCRRSLVEAKGPLPSVPLHLRNAPTKLMKQLGYGSGYNMSHRDKSGLNYMPEGMEGTNFFHGNDDYD</sequence>
<dbReference type="CDD" id="cd00009">
    <property type="entry name" value="AAA"/>
    <property type="match status" value="1"/>
</dbReference>
<evidence type="ECO:0000259" key="6">
    <source>
        <dbReference type="SMART" id="SM00382"/>
    </source>
</evidence>
<dbReference type="InterPro" id="IPR032423">
    <property type="entry name" value="AAA_assoc_2"/>
</dbReference>
<dbReference type="SUPFAM" id="SSF52540">
    <property type="entry name" value="P-loop containing nucleoside triphosphate hydrolases"/>
    <property type="match status" value="1"/>
</dbReference>
<dbReference type="GO" id="GO:0000731">
    <property type="term" value="P:DNA synthesis involved in DNA repair"/>
    <property type="evidence" value="ECO:0007669"/>
    <property type="project" value="TreeGrafter"/>
</dbReference>
<protein>
    <recommendedName>
        <fullName evidence="6">AAA+ ATPase domain-containing protein</fullName>
    </recommendedName>
</protein>
<evidence type="ECO:0000256" key="5">
    <source>
        <dbReference type="SAM" id="MobiDB-lite"/>
    </source>
</evidence>
<dbReference type="InterPro" id="IPR008921">
    <property type="entry name" value="DNA_pol3_clamp-load_cplx_C"/>
</dbReference>
<dbReference type="InterPro" id="IPR003959">
    <property type="entry name" value="ATPase_AAA_core"/>
</dbReference>
<evidence type="ECO:0000256" key="4">
    <source>
        <dbReference type="ARBA" id="ARBA00022840"/>
    </source>
</evidence>
<feature type="compositionally biased region" description="Polar residues" evidence="5">
    <location>
        <begin position="79"/>
        <end position="104"/>
    </location>
</feature>